<reference evidence="1" key="2">
    <citation type="submission" date="2025-09" db="UniProtKB">
        <authorList>
            <consortium name="Ensembl"/>
        </authorList>
    </citation>
    <scope>IDENTIFICATION</scope>
</reference>
<sequence>MQAPRREAARTYVPSGTLEVDFPTPLYSDDYLSLEGPRWAPAIKQATRWKYTPMGRDAAGQVWYTGLSTLDGHHRKAHARWQGCHGHREHSLPPAYAQHLRETAWNDPTVPAQYLSPGTRWGSMLWKDRPSRGKEFVVNRNQTGTERPWQVSDYVPGLSQLQRPRYATQSIRHWDLEPYCPSTARRSLPGHTPSFL</sequence>
<keyword evidence="2" id="KW-1185">Reference proteome</keyword>
<gene>
    <name evidence="1" type="primary">TEKTIP1</name>
</gene>
<evidence type="ECO:0000313" key="2">
    <source>
        <dbReference type="Proteomes" id="UP000694398"/>
    </source>
</evidence>
<proteinExistence type="predicted"/>
<dbReference type="CTD" id="100128569"/>
<dbReference type="GO" id="GO:0030317">
    <property type="term" value="P:flagellated sperm motility"/>
    <property type="evidence" value="ECO:0007669"/>
    <property type="project" value="Ensembl"/>
</dbReference>
<dbReference type="OMA" id="EAWYNLP"/>
<accession>A0A8C2VCY7</accession>
<dbReference type="Proteomes" id="UP000694398">
    <property type="component" value="Unassembled WGS sequence"/>
</dbReference>
<dbReference type="InterPro" id="IPR029203">
    <property type="entry name" value="TKTI1"/>
</dbReference>
<organism evidence="1 2">
    <name type="scientific">Chinchilla lanigera</name>
    <name type="common">Long-tailed chinchilla</name>
    <name type="synonym">Chinchilla villidera</name>
    <dbReference type="NCBI Taxonomy" id="34839"/>
    <lineage>
        <taxon>Eukaryota</taxon>
        <taxon>Metazoa</taxon>
        <taxon>Chordata</taxon>
        <taxon>Craniata</taxon>
        <taxon>Vertebrata</taxon>
        <taxon>Euteleostomi</taxon>
        <taxon>Mammalia</taxon>
        <taxon>Eutheria</taxon>
        <taxon>Euarchontoglires</taxon>
        <taxon>Glires</taxon>
        <taxon>Rodentia</taxon>
        <taxon>Hystricomorpha</taxon>
        <taxon>Chinchillidae</taxon>
        <taxon>Chinchilla</taxon>
    </lineage>
</organism>
<name>A0A8C2VCY7_CHILA</name>
<dbReference type="GO" id="GO:0160111">
    <property type="term" value="C:axonemal A tubule inner sheath"/>
    <property type="evidence" value="ECO:0007669"/>
    <property type="project" value="Ensembl"/>
</dbReference>
<dbReference type="GeneTree" id="ENSGT00390000004282"/>
<reference evidence="1" key="1">
    <citation type="submission" date="2025-08" db="UniProtKB">
        <authorList>
            <consortium name="Ensembl"/>
        </authorList>
    </citation>
    <scope>IDENTIFICATION</scope>
</reference>
<dbReference type="Ensembl" id="ENSCLAT00000013693.1">
    <property type="protein sequence ID" value="ENSCLAP00000013539.1"/>
    <property type="gene ID" value="ENSCLAG00000009360.1"/>
</dbReference>
<dbReference type="PANTHER" id="PTHR31254:SF1">
    <property type="entry name" value="TEKTIN BUNDLE-INTERACTING PROTEIN 1"/>
    <property type="match status" value="1"/>
</dbReference>
<dbReference type="AlphaFoldDB" id="A0A8C2VCY7"/>
<dbReference type="GO" id="GO:0036126">
    <property type="term" value="C:sperm flagellum"/>
    <property type="evidence" value="ECO:0007669"/>
    <property type="project" value="Ensembl"/>
</dbReference>
<dbReference type="OrthoDB" id="9895442at2759"/>
<dbReference type="PANTHER" id="PTHR31254">
    <property type="entry name" value="HYPOTHETICAL PROTEIN LOC690617"/>
    <property type="match status" value="1"/>
</dbReference>
<evidence type="ECO:0000313" key="1">
    <source>
        <dbReference type="Ensembl" id="ENSCLAP00000013539.1"/>
    </source>
</evidence>
<protein>
    <submittedName>
        <fullName evidence="1">Tektin bundle interacting protein 1</fullName>
    </submittedName>
</protein>
<dbReference type="Pfam" id="PF15041">
    <property type="entry name" value="TKTI1"/>
    <property type="match status" value="1"/>
</dbReference>
<dbReference type="GeneID" id="102005485"/>